<dbReference type="PROSITE" id="PS51257">
    <property type="entry name" value="PROKAR_LIPOPROTEIN"/>
    <property type="match status" value="1"/>
</dbReference>
<dbReference type="AlphaFoldDB" id="A0A1N6LEP1"/>
<evidence type="ECO:0000313" key="7">
    <source>
        <dbReference type="Proteomes" id="UP000185151"/>
    </source>
</evidence>
<dbReference type="PIRSF" id="PIRSF031982">
    <property type="entry name" value="UCP031982_abhydr"/>
    <property type="match status" value="1"/>
</dbReference>
<keyword evidence="2" id="KW-0442">Lipid degradation</keyword>
<evidence type="ECO:0000313" key="6">
    <source>
        <dbReference type="EMBL" id="SIO67177.1"/>
    </source>
</evidence>
<dbReference type="Proteomes" id="UP000185151">
    <property type="component" value="Unassembled WGS sequence"/>
</dbReference>
<evidence type="ECO:0000256" key="4">
    <source>
        <dbReference type="SAM" id="SignalP"/>
    </source>
</evidence>
<dbReference type="GO" id="GO:0003847">
    <property type="term" value="F:1-alkyl-2-acetylglycerophosphocholine esterase activity"/>
    <property type="evidence" value="ECO:0007669"/>
    <property type="project" value="TreeGrafter"/>
</dbReference>
<dbReference type="RefSeq" id="WP_074301925.1">
    <property type="nucleotide sequence ID" value="NZ_FSRU01000003.1"/>
</dbReference>
<keyword evidence="4" id="KW-0732">Signal</keyword>
<dbReference type="SUPFAM" id="SSF53474">
    <property type="entry name" value="alpha/beta-Hydrolases"/>
    <property type="match status" value="1"/>
</dbReference>
<accession>A0A1N6LEP1</accession>
<feature type="signal peptide" evidence="4">
    <location>
        <begin position="1"/>
        <end position="22"/>
    </location>
</feature>
<feature type="domain" description="Serine aminopeptidase S33" evidence="5">
    <location>
        <begin position="103"/>
        <end position="326"/>
    </location>
</feature>
<dbReference type="InterPro" id="IPR016986">
    <property type="entry name" value="UCP031982_abhydr"/>
</dbReference>
<sequence length="372" mass="39256">MLRRYLVAVAVLASCYAGAALAADGDSVAPYHVGAAMRVIHPPIARDWRGAQTKALVTNIWYPVDPTVPETAHDIGDPAHAVFEGHPRAVDAPLSPAHATYPLLLLSHGTGGSAASLDWLGAALAAHGYIVAGVNHPGNNALEPVTIDGFILWWERATDVSEVLDSVLADPTLGAHIDTSRIGAVGYSLGGYTVLELAGARTDQKHFLDFCASSAADAICHPPEMKRLPDGPRVPDHLSAETTASMARSSESYRDERIKAVFAIAPALGEAFNQDSFIDVHIPVSLMAGTEDKIAPVQTNIHRIAGLLPNATVQMVPGAGHETYLDTCLPGMGDRLPATCNDGPGVDRDAVHAQAVEEALAFFKDTLPVQTQ</sequence>
<dbReference type="GO" id="GO:0016042">
    <property type="term" value="P:lipid catabolic process"/>
    <property type="evidence" value="ECO:0007669"/>
    <property type="project" value="UniProtKB-KW"/>
</dbReference>
<keyword evidence="3" id="KW-0443">Lipid metabolism</keyword>
<evidence type="ECO:0000256" key="3">
    <source>
        <dbReference type="ARBA" id="ARBA00023098"/>
    </source>
</evidence>
<keyword evidence="1 6" id="KW-0378">Hydrolase</keyword>
<gene>
    <name evidence="6" type="ORF">SAMN05444165_6921</name>
</gene>
<reference evidence="6 7" key="1">
    <citation type="submission" date="2016-11" db="EMBL/GenBank/DDBJ databases">
        <authorList>
            <person name="Jaros S."/>
            <person name="Januszkiewicz K."/>
            <person name="Wedrychowicz H."/>
        </authorList>
    </citation>
    <scope>NUCLEOTIDE SEQUENCE [LARGE SCALE GENOMIC DNA]</scope>
    <source>
        <strain evidence="6 7">GAS95</strain>
    </source>
</reference>
<dbReference type="Gene3D" id="3.40.50.1820">
    <property type="entry name" value="alpha/beta hydrolase"/>
    <property type="match status" value="1"/>
</dbReference>
<feature type="chain" id="PRO_5012703836" evidence="4">
    <location>
        <begin position="23"/>
        <end position="372"/>
    </location>
</feature>
<dbReference type="EMBL" id="FSRU01000003">
    <property type="protein sequence ID" value="SIO67177.1"/>
    <property type="molecule type" value="Genomic_DNA"/>
</dbReference>
<name>A0A1N6LEP1_9BURK</name>
<keyword evidence="7" id="KW-1185">Reference proteome</keyword>
<protein>
    <submittedName>
        <fullName evidence="6">Predicted dienelactone hydrolase</fullName>
    </submittedName>
</protein>
<dbReference type="OrthoDB" id="192696at2"/>
<dbReference type="PANTHER" id="PTHR10272:SF0">
    <property type="entry name" value="PLATELET-ACTIVATING FACTOR ACETYLHYDROLASE"/>
    <property type="match status" value="1"/>
</dbReference>
<dbReference type="PANTHER" id="PTHR10272">
    <property type="entry name" value="PLATELET-ACTIVATING FACTOR ACETYLHYDROLASE"/>
    <property type="match status" value="1"/>
</dbReference>
<evidence type="ECO:0000259" key="5">
    <source>
        <dbReference type="Pfam" id="PF12146"/>
    </source>
</evidence>
<dbReference type="Pfam" id="PF12146">
    <property type="entry name" value="Hydrolase_4"/>
    <property type="match status" value="1"/>
</dbReference>
<dbReference type="InterPro" id="IPR022742">
    <property type="entry name" value="Hydrolase_4"/>
</dbReference>
<proteinExistence type="predicted"/>
<evidence type="ECO:0000256" key="2">
    <source>
        <dbReference type="ARBA" id="ARBA00022963"/>
    </source>
</evidence>
<organism evidence="6 7">
    <name type="scientific">Paraburkholderia phenazinium</name>
    <dbReference type="NCBI Taxonomy" id="60549"/>
    <lineage>
        <taxon>Bacteria</taxon>
        <taxon>Pseudomonadati</taxon>
        <taxon>Pseudomonadota</taxon>
        <taxon>Betaproteobacteria</taxon>
        <taxon>Burkholderiales</taxon>
        <taxon>Burkholderiaceae</taxon>
        <taxon>Paraburkholderia</taxon>
    </lineage>
</organism>
<evidence type="ECO:0000256" key="1">
    <source>
        <dbReference type="ARBA" id="ARBA00022801"/>
    </source>
</evidence>
<dbReference type="InterPro" id="IPR029058">
    <property type="entry name" value="AB_hydrolase_fold"/>
</dbReference>